<dbReference type="SUPFAM" id="SSF49879">
    <property type="entry name" value="SMAD/FHA domain"/>
    <property type="match status" value="1"/>
</dbReference>
<evidence type="ECO:0000256" key="10">
    <source>
        <dbReference type="ARBA" id="ARBA00023204"/>
    </source>
</evidence>
<dbReference type="Pfam" id="PF13920">
    <property type="entry name" value="zf-C3HC4_3"/>
    <property type="match status" value="1"/>
</dbReference>
<gene>
    <name evidence="16" type="primary">rnf8</name>
</gene>
<reference evidence="17" key="1">
    <citation type="journal article" date="2006" name="Science">
        <title>Ancient noncoding elements conserved in the human genome.</title>
        <authorList>
            <person name="Venkatesh B."/>
            <person name="Kirkness E.F."/>
            <person name="Loh Y.H."/>
            <person name="Halpern A.L."/>
            <person name="Lee A.P."/>
            <person name="Johnson J."/>
            <person name="Dandona N."/>
            <person name="Viswanathan L.D."/>
            <person name="Tay A."/>
            <person name="Venter J.C."/>
            <person name="Strausberg R.L."/>
            <person name="Brenner S."/>
        </authorList>
    </citation>
    <scope>NUCLEOTIDE SEQUENCE [LARGE SCALE GENOMIC DNA]</scope>
</reference>
<dbReference type="GO" id="GO:0008270">
    <property type="term" value="F:zinc ion binding"/>
    <property type="evidence" value="ECO:0007669"/>
    <property type="project" value="UniProtKB-KW"/>
</dbReference>
<dbReference type="InterPro" id="IPR013083">
    <property type="entry name" value="Znf_RING/FYVE/PHD"/>
</dbReference>
<feature type="region of interest" description="Disordered" evidence="13">
    <location>
        <begin position="237"/>
        <end position="471"/>
    </location>
</feature>
<dbReference type="GO" id="GO:0042393">
    <property type="term" value="F:histone binding"/>
    <property type="evidence" value="ECO:0007669"/>
    <property type="project" value="TreeGrafter"/>
</dbReference>
<dbReference type="CDD" id="cd16535">
    <property type="entry name" value="RING-HC_RNF8"/>
    <property type="match status" value="1"/>
</dbReference>
<evidence type="ECO:0000256" key="5">
    <source>
        <dbReference type="ARBA" id="ARBA00022763"/>
    </source>
</evidence>
<dbReference type="GO" id="GO:0070936">
    <property type="term" value="P:protein K48-linked ubiquitination"/>
    <property type="evidence" value="ECO:0007669"/>
    <property type="project" value="TreeGrafter"/>
</dbReference>
<dbReference type="OMA" id="TMISRCH"/>
<evidence type="ECO:0000256" key="3">
    <source>
        <dbReference type="ARBA" id="ARBA00022679"/>
    </source>
</evidence>
<keyword evidence="8" id="KW-0862">Zinc</keyword>
<evidence type="ECO:0000256" key="2">
    <source>
        <dbReference type="ARBA" id="ARBA00017908"/>
    </source>
</evidence>
<dbReference type="InterPro" id="IPR000253">
    <property type="entry name" value="FHA_dom"/>
</dbReference>
<feature type="compositionally biased region" description="Basic and acidic residues" evidence="13">
    <location>
        <begin position="267"/>
        <end position="276"/>
    </location>
</feature>
<evidence type="ECO:0000256" key="6">
    <source>
        <dbReference type="ARBA" id="ARBA00022771"/>
    </source>
</evidence>
<organism evidence="16 17">
    <name type="scientific">Callorhinchus milii</name>
    <name type="common">Ghost shark</name>
    <dbReference type="NCBI Taxonomy" id="7868"/>
    <lineage>
        <taxon>Eukaryota</taxon>
        <taxon>Metazoa</taxon>
        <taxon>Chordata</taxon>
        <taxon>Craniata</taxon>
        <taxon>Vertebrata</taxon>
        <taxon>Chondrichthyes</taxon>
        <taxon>Holocephali</taxon>
        <taxon>Chimaeriformes</taxon>
        <taxon>Callorhinchidae</taxon>
        <taxon>Callorhinchus</taxon>
    </lineage>
</organism>
<dbReference type="RefSeq" id="XP_007890515.1">
    <property type="nucleotide sequence ID" value="XM_007892324.2"/>
</dbReference>
<dbReference type="InterPro" id="IPR008984">
    <property type="entry name" value="SMAD_FHA_dom_sf"/>
</dbReference>
<accession>A0A4W3GEI3</accession>
<comment type="similarity">
    <text evidence="1">Belongs to the CHFR family.</text>
</comment>
<feature type="compositionally biased region" description="Basic and acidic residues" evidence="13">
    <location>
        <begin position="455"/>
        <end position="467"/>
    </location>
</feature>
<dbReference type="GO" id="GO:0035861">
    <property type="term" value="C:site of double-strand break"/>
    <property type="evidence" value="ECO:0007669"/>
    <property type="project" value="TreeGrafter"/>
</dbReference>
<keyword evidence="11" id="KW-0539">Nucleus</keyword>
<feature type="compositionally biased region" description="Basic and acidic residues" evidence="13">
    <location>
        <begin position="201"/>
        <end position="213"/>
    </location>
</feature>
<dbReference type="CDD" id="cd22663">
    <property type="entry name" value="FHA_RNF8"/>
    <property type="match status" value="1"/>
</dbReference>
<dbReference type="PANTHER" id="PTHR15067:SF4">
    <property type="entry name" value="E3 UBIQUITIN-PROTEIN LIGASE RNF8"/>
    <property type="match status" value="1"/>
</dbReference>
<dbReference type="Ensembl" id="ENSCMIT00000001079.1">
    <property type="protein sequence ID" value="ENSCMIP00000001025.1"/>
    <property type="gene ID" value="ENSCMIG00000000686.1"/>
</dbReference>
<evidence type="ECO:0000256" key="9">
    <source>
        <dbReference type="ARBA" id="ARBA00022853"/>
    </source>
</evidence>
<evidence type="ECO:0000256" key="12">
    <source>
        <dbReference type="PROSITE-ProRule" id="PRU00175"/>
    </source>
</evidence>
<dbReference type="SMART" id="SM00184">
    <property type="entry name" value="RING"/>
    <property type="match status" value="1"/>
</dbReference>
<reference evidence="16" key="4">
    <citation type="submission" date="2025-08" db="UniProtKB">
        <authorList>
            <consortium name="Ensembl"/>
        </authorList>
    </citation>
    <scope>IDENTIFICATION</scope>
</reference>
<proteinExistence type="inferred from homology"/>
<protein>
    <recommendedName>
        <fullName evidence="2">E3 ubiquitin-protein ligase CHFR</fullName>
    </recommendedName>
</protein>
<dbReference type="Gene3D" id="2.60.200.20">
    <property type="match status" value="1"/>
</dbReference>
<keyword evidence="7" id="KW-0833">Ubl conjugation pathway</keyword>
<feature type="compositionally biased region" description="Basic and acidic residues" evidence="13">
    <location>
        <begin position="355"/>
        <end position="447"/>
    </location>
</feature>
<dbReference type="GO" id="GO:0006511">
    <property type="term" value="P:ubiquitin-dependent protein catabolic process"/>
    <property type="evidence" value="ECO:0007669"/>
    <property type="project" value="TreeGrafter"/>
</dbReference>
<reference evidence="17" key="2">
    <citation type="journal article" date="2007" name="PLoS Biol.">
        <title>Survey sequencing and comparative analysis of the elephant shark (Callorhinchus milii) genome.</title>
        <authorList>
            <person name="Venkatesh B."/>
            <person name="Kirkness E.F."/>
            <person name="Loh Y.H."/>
            <person name="Halpern A.L."/>
            <person name="Lee A.P."/>
            <person name="Johnson J."/>
            <person name="Dandona N."/>
            <person name="Viswanathan L.D."/>
            <person name="Tay A."/>
            <person name="Venter J.C."/>
            <person name="Strausberg R.L."/>
            <person name="Brenner S."/>
        </authorList>
    </citation>
    <scope>NUCLEOTIDE SEQUENCE [LARGE SCALE GENOMIC DNA]</scope>
</reference>
<dbReference type="GO" id="GO:0006302">
    <property type="term" value="P:double-strand break repair"/>
    <property type="evidence" value="ECO:0007669"/>
    <property type="project" value="TreeGrafter"/>
</dbReference>
<dbReference type="SMART" id="SM00240">
    <property type="entry name" value="FHA"/>
    <property type="match status" value="1"/>
</dbReference>
<dbReference type="PROSITE" id="PS50006">
    <property type="entry name" value="FHA_DOMAIN"/>
    <property type="match status" value="1"/>
</dbReference>
<dbReference type="Proteomes" id="UP000314986">
    <property type="component" value="Unassembled WGS sequence"/>
</dbReference>
<dbReference type="InterPro" id="IPR001841">
    <property type="entry name" value="Znf_RING"/>
</dbReference>
<sequence length="606" mass="70450">MVIRGSVVRLEGSGMAAERRPGGDGGPESVWFLQRVEPGNTERLLLSPREEVTLGRGLNVTYRLFAKTCPLMISRNHCTLRLASNGQWTVTDNKSVNGVRINGVLIEPLVPHVVQEGDRLQLGVPLEGRERAEYEYQLIQDRQAPVESEDSNRSSHCSRTKRKHSREEVPHPKWKVPRVSCEEDWSSDSRNEEQSGCSNSRCKEKSSCSTDSRCEKWDQSSESRCELTQPMAAGEMPGTSVEAALPPTHQRVSSQDSMATEPWGQCYRERKMEHRQRVGGMPIAEQQERGRSSTEQQERGRPIAEQRERESLIAEQRARGRPCPEQRERSRPSTGQQDRERPSNEQQEGEGPSTEQRERERPCPEQRESGRPSAEQRERERPCLEQHKRERTCLEQHKRERPCLEQRERGRPSAEQRERERPSAEQQEGERPSMEQREREKPNLEQRQRRRHRLEQRERSGSEKRELEELEAALQQQRRELEEIIKSKDRELEESKSEKEQAQRREAIAEITDVLENELQCIICSEHFIQAVTLNCSHSFCSHCIEEWRKRKQECPMCRQPICSQTRSVVLDSCIDRMVETLSEEVRARRAALIKQRRALQVLDVE</sequence>
<dbReference type="KEGG" id="cmk:103177930"/>
<feature type="domain" description="RING-type" evidence="15">
    <location>
        <begin position="521"/>
        <end position="559"/>
    </location>
</feature>
<dbReference type="Gene3D" id="1.20.5.170">
    <property type="match status" value="1"/>
</dbReference>
<dbReference type="GO" id="GO:0061630">
    <property type="term" value="F:ubiquitin protein ligase activity"/>
    <property type="evidence" value="ECO:0007669"/>
    <property type="project" value="TreeGrafter"/>
</dbReference>
<evidence type="ECO:0000259" key="15">
    <source>
        <dbReference type="PROSITE" id="PS50089"/>
    </source>
</evidence>
<evidence type="ECO:0000259" key="14">
    <source>
        <dbReference type="PROSITE" id="PS50006"/>
    </source>
</evidence>
<dbReference type="PANTHER" id="PTHR15067">
    <property type="entry name" value="E3 UBIQUITIN-PROTEIN LIGASE RNF8"/>
    <property type="match status" value="1"/>
</dbReference>
<evidence type="ECO:0000256" key="4">
    <source>
        <dbReference type="ARBA" id="ARBA00022723"/>
    </source>
</evidence>
<dbReference type="Gene3D" id="3.30.40.10">
    <property type="entry name" value="Zinc/RING finger domain, C3HC4 (zinc finger)"/>
    <property type="match status" value="1"/>
</dbReference>
<dbReference type="AlphaFoldDB" id="A0A4W3GEI3"/>
<evidence type="ECO:0000313" key="17">
    <source>
        <dbReference type="Proteomes" id="UP000314986"/>
    </source>
</evidence>
<dbReference type="OrthoDB" id="5330228at2759"/>
<keyword evidence="3" id="KW-0808">Transferase</keyword>
<dbReference type="SUPFAM" id="SSF57850">
    <property type="entry name" value="RING/U-box"/>
    <property type="match status" value="1"/>
</dbReference>
<dbReference type="PROSITE" id="PS00518">
    <property type="entry name" value="ZF_RING_1"/>
    <property type="match status" value="1"/>
</dbReference>
<keyword evidence="6 12" id="KW-0863">Zinc-finger</keyword>
<evidence type="ECO:0000256" key="13">
    <source>
        <dbReference type="SAM" id="MobiDB-lite"/>
    </source>
</evidence>
<evidence type="ECO:0000256" key="1">
    <source>
        <dbReference type="ARBA" id="ARBA00005797"/>
    </source>
</evidence>
<dbReference type="GO" id="GO:0006325">
    <property type="term" value="P:chromatin organization"/>
    <property type="evidence" value="ECO:0007669"/>
    <property type="project" value="UniProtKB-KW"/>
</dbReference>
<evidence type="ECO:0000256" key="7">
    <source>
        <dbReference type="ARBA" id="ARBA00022786"/>
    </source>
</evidence>
<reference evidence="16" key="5">
    <citation type="submission" date="2025-09" db="UniProtKB">
        <authorList>
            <consortium name="Ensembl"/>
        </authorList>
    </citation>
    <scope>IDENTIFICATION</scope>
</reference>
<dbReference type="PROSITE" id="PS50089">
    <property type="entry name" value="ZF_RING_2"/>
    <property type="match status" value="1"/>
</dbReference>
<evidence type="ECO:0000256" key="8">
    <source>
        <dbReference type="ARBA" id="ARBA00022833"/>
    </source>
</evidence>
<evidence type="ECO:0000256" key="11">
    <source>
        <dbReference type="ARBA" id="ARBA00023242"/>
    </source>
</evidence>
<feature type="compositionally biased region" description="Basic and acidic residues" evidence="13">
    <location>
        <begin position="286"/>
        <end position="343"/>
    </location>
</feature>
<evidence type="ECO:0000313" key="16">
    <source>
        <dbReference type="Ensembl" id="ENSCMIP00000001025.1"/>
    </source>
</evidence>
<keyword evidence="10" id="KW-0234">DNA repair</keyword>
<keyword evidence="4" id="KW-0479">Metal-binding</keyword>
<name>A0A4W3GEI3_CALMI</name>
<dbReference type="FunFam" id="2.60.200.20:FF:000015">
    <property type="entry name" value="E3 ubiquitin-protein ligase RNF8"/>
    <property type="match status" value="1"/>
</dbReference>
<dbReference type="GeneID" id="103177930"/>
<dbReference type="InParanoid" id="A0A4W3GEI3"/>
<dbReference type="GO" id="GO:0005829">
    <property type="term" value="C:cytosol"/>
    <property type="evidence" value="ECO:0007669"/>
    <property type="project" value="TreeGrafter"/>
</dbReference>
<dbReference type="STRING" id="7868.ENSCMIP00000001025"/>
<dbReference type="CTD" id="9025"/>
<keyword evidence="9" id="KW-0156">Chromatin regulator</keyword>
<dbReference type="Pfam" id="PF00498">
    <property type="entry name" value="FHA"/>
    <property type="match status" value="1"/>
</dbReference>
<reference evidence="17" key="3">
    <citation type="journal article" date="2014" name="Nature">
        <title>Elephant shark genome provides unique insights into gnathostome evolution.</title>
        <authorList>
            <consortium name="International Elephant Shark Genome Sequencing Consortium"/>
            <person name="Venkatesh B."/>
            <person name="Lee A.P."/>
            <person name="Ravi V."/>
            <person name="Maurya A.K."/>
            <person name="Lian M.M."/>
            <person name="Swann J.B."/>
            <person name="Ohta Y."/>
            <person name="Flajnik M.F."/>
            <person name="Sutoh Y."/>
            <person name="Kasahara M."/>
            <person name="Hoon S."/>
            <person name="Gangu V."/>
            <person name="Roy S.W."/>
            <person name="Irimia M."/>
            <person name="Korzh V."/>
            <person name="Kondrychyn I."/>
            <person name="Lim Z.W."/>
            <person name="Tay B.H."/>
            <person name="Tohari S."/>
            <person name="Kong K.W."/>
            <person name="Ho S."/>
            <person name="Lorente-Galdos B."/>
            <person name="Quilez J."/>
            <person name="Marques-Bonet T."/>
            <person name="Raney B.J."/>
            <person name="Ingham P.W."/>
            <person name="Tay A."/>
            <person name="Hillier L.W."/>
            <person name="Minx P."/>
            <person name="Boehm T."/>
            <person name="Wilson R.K."/>
            <person name="Brenner S."/>
            <person name="Warren W.C."/>
        </authorList>
    </citation>
    <scope>NUCLEOTIDE SEQUENCE [LARGE SCALE GENOMIC DNA]</scope>
</reference>
<feature type="domain" description="FHA" evidence="14">
    <location>
        <begin position="52"/>
        <end position="106"/>
    </location>
</feature>
<dbReference type="GeneTree" id="ENSGT00400000022349"/>
<dbReference type="GO" id="GO:0000151">
    <property type="term" value="C:ubiquitin ligase complex"/>
    <property type="evidence" value="ECO:0007669"/>
    <property type="project" value="TreeGrafter"/>
</dbReference>
<keyword evidence="5" id="KW-0227">DNA damage</keyword>
<dbReference type="InterPro" id="IPR017907">
    <property type="entry name" value="Znf_RING_CS"/>
</dbReference>
<dbReference type="GO" id="GO:0005634">
    <property type="term" value="C:nucleus"/>
    <property type="evidence" value="ECO:0007669"/>
    <property type="project" value="TreeGrafter"/>
</dbReference>
<feature type="region of interest" description="Disordered" evidence="13">
    <location>
        <begin position="140"/>
        <end position="213"/>
    </location>
</feature>
<keyword evidence="17" id="KW-1185">Reference proteome</keyword>